<dbReference type="EMBL" id="VNHK01000012">
    <property type="protein sequence ID" value="TYO88716.1"/>
    <property type="molecule type" value="Genomic_DNA"/>
</dbReference>
<evidence type="ECO:0000313" key="1">
    <source>
        <dbReference type="EMBL" id="TYO88716.1"/>
    </source>
</evidence>
<name>A0ABY3NCT2_ELIMR</name>
<evidence type="ECO:0000313" key="2">
    <source>
        <dbReference type="Proteomes" id="UP000324513"/>
    </source>
</evidence>
<protein>
    <recommendedName>
        <fullName evidence="3">EB domain-containing protein</fullName>
    </recommendedName>
</protein>
<dbReference type="Proteomes" id="UP000324513">
    <property type="component" value="Unassembled WGS sequence"/>
</dbReference>
<dbReference type="RefSeq" id="WP_081278449.1">
    <property type="nucleotide sequence ID" value="NZ_JBJDJY010000005.1"/>
</dbReference>
<evidence type="ECO:0008006" key="3">
    <source>
        <dbReference type="Google" id="ProtNLM"/>
    </source>
</evidence>
<accession>A0ABY3NCT2</accession>
<sequence>MKKLNRSLLKYISGGQRISYAICLEGYCPPPPVPGKKSYCVGRNCYYELLPGNGNGGGGGTCNEPTRICAEGETGCGCVYS</sequence>
<proteinExistence type="predicted"/>
<gene>
    <name evidence="1" type="ORF">LX74_03255</name>
</gene>
<comment type="caution">
    <text evidence="1">The sequence shown here is derived from an EMBL/GenBank/DDBJ whole genome shotgun (WGS) entry which is preliminary data.</text>
</comment>
<organism evidence="1 2">
    <name type="scientific">Elizabethkingia miricola</name>
    <name type="common">Chryseobacterium miricola</name>
    <dbReference type="NCBI Taxonomy" id="172045"/>
    <lineage>
        <taxon>Bacteria</taxon>
        <taxon>Pseudomonadati</taxon>
        <taxon>Bacteroidota</taxon>
        <taxon>Flavobacteriia</taxon>
        <taxon>Flavobacteriales</taxon>
        <taxon>Weeksellaceae</taxon>
        <taxon>Elizabethkingia</taxon>
    </lineage>
</organism>
<reference evidence="1 2" key="1">
    <citation type="submission" date="2019-07" db="EMBL/GenBank/DDBJ databases">
        <title>Genomic Encyclopedia of Archaeal and Bacterial Type Strains, Phase II (KMG-II): from individual species to whole genera.</title>
        <authorList>
            <person name="Goeker M."/>
        </authorList>
    </citation>
    <scope>NUCLEOTIDE SEQUENCE [LARGE SCALE GENOMIC DNA]</scope>
    <source>
        <strain evidence="1 2">DSM 14571</strain>
    </source>
</reference>
<keyword evidence="2" id="KW-1185">Reference proteome</keyword>